<dbReference type="Proteomes" id="UP000601223">
    <property type="component" value="Unassembled WGS sequence"/>
</dbReference>
<comment type="caution">
    <text evidence="2">The sequence shown here is derived from an EMBL/GenBank/DDBJ whole genome shotgun (WGS) entry which is preliminary data.</text>
</comment>
<gene>
    <name evidence="2" type="ORF">Cba03nite_64200</name>
</gene>
<evidence type="ECO:0000259" key="1">
    <source>
        <dbReference type="Pfam" id="PF13845"/>
    </source>
</evidence>
<evidence type="ECO:0000313" key="2">
    <source>
        <dbReference type="EMBL" id="GIF85071.1"/>
    </source>
</evidence>
<name>A0A8J3JI36_9ACTN</name>
<dbReference type="EMBL" id="BONF01000043">
    <property type="protein sequence ID" value="GIF85071.1"/>
    <property type="molecule type" value="Genomic_DNA"/>
</dbReference>
<feature type="domain" description="Septum formation-related" evidence="1">
    <location>
        <begin position="56"/>
        <end position="148"/>
    </location>
</feature>
<evidence type="ECO:0000313" key="3">
    <source>
        <dbReference type="Proteomes" id="UP000601223"/>
    </source>
</evidence>
<dbReference type="AlphaFoldDB" id="A0A8J3JI36"/>
<keyword evidence="3" id="KW-1185">Reference proteome</keyword>
<reference evidence="2 3" key="1">
    <citation type="submission" date="2021-01" db="EMBL/GenBank/DDBJ databases">
        <title>Whole genome shotgun sequence of Catellatospora bangladeshensis NBRC 107357.</title>
        <authorList>
            <person name="Komaki H."/>
            <person name="Tamura T."/>
        </authorList>
    </citation>
    <scope>NUCLEOTIDE SEQUENCE [LARGE SCALE GENOMIC DNA]</scope>
    <source>
        <strain evidence="2 3">NBRC 107357</strain>
    </source>
</reference>
<protein>
    <recommendedName>
        <fullName evidence="1">Septum formation-related domain-containing protein</fullName>
    </recommendedName>
</protein>
<sequence>MSTAKRAGLIAVAVCLMAGVGAIVLVPDRVRNPADFRQTAPEPSPAADRIEVGHLRVGDCVERIVHTGDRTVLPMVPCTQPHEFEIVGTFRPVGDFPGEGVAPEGNHERCQERFRRYAPRYADDPAFDVAFILLSEEQWADPTQQVVCMATDHELRVGSLSGVSQPAPASPGVAV</sequence>
<proteinExistence type="predicted"/>
<dbReference type="Pfam" id="PF13845">
    <property type="entry name" value="Septum_form"/>
    <property type="match status" value="1"/>
</dbReference>
<dbReference type="InterPro" id="IPR026004">
    <property type="entry name" value="Septum_form"/>
</dbReference>
<organism evidence="2 3">
    <name type="scientific">Catellatospora bangladeshensis</name>
    <dbReference type="NCBI Taxonomy" id="310355"/>
    <lineage>
        <taxon>Bacteria</taxon>
        <taxon>Bacillati</taxon>
        <taxon>Actinomycetota</taxon>
        <taxon>Actinomycetes</taxon>
        <taxon>Micromonosporales</taxon>
        <taxon>Micromonosporaceae</taxon>
        <taxon>Catellatospora</taxon>
    </lineage>
</organism>
<accession>A0A8J3JI36</accession>